<accession>A0A0M0GBU9</accession>
<name>A0A0M0GBU9_SPOGL</name>
<reference evidence="2" key="1">
    <citation type="submission" date="2015-07" db="EMBL/GenBank/DDBJ databases">
        <title>Fjat-10036 dsm4.</title>
        <authorList>
            <person name="Liu B."/>
            <person name="Wang J."/>
            <person name="Zhu Y."/>
            <person name="Liu G."/>
            <person name="Chen Q."/>
            <person name="Chen Z."/>
            <person name="Lan J."/>
            <person name="Che J."/>
            <person name="Ge C."/>
            <person name="Shi H."/>
            <person name="Pan Z."/>
            <person name="Liu X."/>
        </authorList>
    </citation>
    <scope>NUCLEOTIDE SEQUENCE [LARGE SCALE GENOMIC DNA]</scope>
    <source>
        <strain evidence="2">DSM 4</strain>
    </source>
</reference>
<proteinExistence type="predicted"/>
<dbReference type="STRING" id="1459.AF332_11535"/>
<organism evidence="1 2">
    <name type="scientific">Sporosarcina globispora</name>
    <name type="common">Bacillus globisporus</name>
    <dbReference type="NCBI Taxonomy" id="1459"/>
    <lineage>
        <taxon>Bacteria</taxon>
        <taxon>Bacillati</taxon>
        <taxon>Bacillota</taxon>
        <taxon>Bacilli</taxon>
        <taxon>Bacillales</taxon>
        <taxon>Caryophanaceae</taxon>
        <taxon>Sporosarcina</taxon>
    </lineage>
</organism>
<protein>
    <submittedName>
        <fullName evidence="1">Uncharacterized protein</fullName>
    </submittedName>
</protein>
<dbReference type="PATRIC" id="fig|1459.3.peg.2473"/>
<comment type="caution">
    <text evidence="1">The sequence shown here is derived from an EMBL/GenBank/DDBJ whole genome shotgun (WGS) entry which is preliminary data.</text>
</comment>
<dbReference type="EMBL" id="LGUF01000007">
    <property type="protein sequence ID" value="KON87395.1"/>
    <property type="molecule type" value="Genomic_DNA"/>
</dbReference>
<keyword evidence="2" id="KW-1185">Reference proteome</keyword>
<gene>
    <name evidence="1" type="ORF">AF332_11535</name>
</gene>
<dbReference type="AlphaFoldDB" id="A0A0M0GBU9"/>
<evidence type="ECO:0000313" key="2">
    <source>
        <dbReference type="Proteomes" id="UP000037109"/>
    </source>
</evidence>
<evidence type="ECO:0000313" key="1">
    <source>
        <dbReference type="EMBL" id="KON87395.1"/>
    </source>
</evidence>
<dbReference type="RefSeq" id="WP_053434744.1">
    <property type="nucleotide sequence ID" value="NZ_LGUF01000007.1"/>
</dbReference>
<dbReference type="Proteomes" id="UP000037109">
    <property type="component" value="Unassembled WGS sequence"/>
</dbReference>
<sequence>MKLQALNIKKLRKKSIAAIRDILKAYNLNYSIADDKDKLLSKVEEIQHYSRKIKVYSRYEMSM</sequence>